<sequence length="61" mass="7121">MIAKLRFFFLLKYIPIFSILLIVNIVSAYALYESPTNEEKTDFDQLLAQFKGGRCTKKRCI</sequence>
<keyword evidence="3" id="KW-1185">Reference proteome</keyword>
<dbReference type="Proteomes" id="UP000230607">
    <property type="component" value="Chromosome 1"/>
</dbReference>
<organism evidence="2 3">
    <name type="scientific">Candidatus Nitrosotalea okcheonensis</name>
    <dbReference type="NCBI Taxonomy" id="1903276"/>
    <lineage>
        <taxon>Archaea</taxon>
        <taxon>Nitrososphaerota</taxon>
        <taxon>Nitrososphaeria</taxon>
        <taxon>Nitrosotaleales</taxon>
        <taxon>Nitrosotaleaceae</taxon>
        <taxon>Nitrosotalea</taxon>
    </lineage>
</organism>
<dbReference type="EMBL" id="LT841358">
    <property type="protein sequence ID" value="SMH71944.1"/>
    <property type="molecule type" value="Genomic_DNA"/>
</dbReference>
<reference evidence="3" key="1">
    <citation type="submission" date="2017-03" db="EMBL/GenBank/DDBJ databases">
        <authorList>
            <person name="Herbold C."/>
        </authorList>
    </citation>
    <scope>NUCLEOTIDE SEQUENCE [LARGE SCALE GENOMIC DNA]</scope>
</reference>
<keyword evidence="1" id="KW-1133">Transmembrane helix</keyword>
<gene>
    <name evidence="2" type="ORF">NCS_11756</name>
</gene>
<protein>
    <submittedName>
        <fullName evidence="2">Uncharacterized protein</fullName>
    </submittedName>
</protein>
<proteinExistence type="predicted"/>
<name>A0A2H1FGS3_9ARCH</name>
<keyword evidence="1" id="KW-0812">Transmembrane</keyword>
<accession>A0A2H1FGS3</accession>
<feature type="transmembrane region" description="Helical" evidence="1">
    <location>
        <begin position="7"/>
        <end position="32"/>
    </location>
</feature>
<evidence type="ECO:0000313" key="3">
    <source>
        <dbReference type="Proteomes" id="UP000230607"/>
    </source>
</evidence>
<dbReference type="AlphaFoldDB" id="A0A2H1FGS3"/>
<evidence type="ECO:0000256" key="1">
    <source>
        <dbReference type="SAM" id="Phobius"/>
    </source>
</evidence>
<evidence type="ECO:0000313" key="2">
    <source>
        <dbReference type="EMBL" id="SMH71944.1"/>
    </source>
</evidence>
<keyword evidence="1" id="KW-0472">Membrane</keyword>